<name>H2YBR5_CIOSA</name>
<organism evidence="3 4">
    <name type="scientific">Ciona savignyi</name>
    <name type="common">Pacific transparent sea squirt</name>
    <dbReference type="NCBI Taxonomy" id="51511"/>
    <lineage>
        <taxon>Eukaryota</taxon>
        <taxon>Metazoa</taxon>
        <taxon>Chordata</taxon>
        <taxon>Tunicata</taxon>
        <taxon>Ascidiacea</taxon>
        <taxon>Phlebobranchia</taxon>
        <taxon>Cionidae</taxon>
        <taxon>Ciona</taxon>
    </lineage>
</organism>
<dbReference type="Proteomes" id="UP000007875">
    <property type="component" value="Unassembled WGS sequence"/>
</dbReference>
<keyword evidence="2" id="KW-0732">Signal</keyword>
<feature type="signal peptide" evidence="2">
    <location>
        <begin position="1"/>
        <end position="19"/>
    </location>
</feature>
<reference evidence="4" key="1">
    <citation type="submission" date="2003-08" db="EMBL/GenBank/DDBJ databases">
        <authorList>
            <person name="Birren B."/>
            <person name="Nusbaum C."/>
            <person name="Abebe A."/>
            <person name="Abouelleil A."/>
            <person name="Adekoya E."/>
            <person name="Ait-zahra M."/>
            <person name="Allen N."/>
            <person name="Allen T."/>
            <person name="An P."/>
            <person name="Anderson M."/>
            <person name="Anderson S."/>
            <person name="Arachchi H."/>
            <person name="Armbruster J."/>
            <person name="Bachantsang P."/>
            <person name="Baldwin J."/>
            <person name="Barry A."/>
            <person name="Bayul T."/>
            <person name="Blitshsteyn B."/>
            <person name="Bloom T."/>
            <person name="Blye J."/>
            <person name="Boguslavskiy L."/>
            <person name="Borowsky M."/>
            <person name="Boukhgalter B."/>
            <person name="Brunache A."/>
            <person name="Butler J."/>
            <person name="Calixte N."/>
            <person name="Calvo S."/>
            <person name="Camarata J."/>
            <person name="Campo K."/>
            <person name="Chang J."/>
            <person name="Cheshatsang Y."/>
            <person name="Citroen M."/>
            <person name="Collymore A."/>
            <person name="Considine T."/>
            <person name="Cook A."/>
            <person name="Cooke P."/>
            <person name="Corum B."/>
            <person name="Cuomo C."/>
            <person name="David R."/>
            <person name="Dawoe T."/>
            <person name="Degray S."/>
            <person name="Dodge S."/>
            <person name="Dooley K."/>
            <person name="Dorje P."/>
            <person name="Dorjee K."/>
            <person name="Dorris L."/>
            <person name="Duffey N."/>
            <person name="Dupes A."/>
            <person name="Elkins T."/>
            <person name="Engels R."/>
            <person name="Erickson J."/>
            <person name="Farina A."/>
            <person name="Faro S."/>
            <person name="Ferreira P."/>
            <person name="Fischer H."/>
            <person name="Fitzgerald M."/>
            <person name="Foley K."/>
            <person name="Gage D."/>
            <person name="Galagan J."/>
            <person name="Gearin G."/>
            <person name="Gnerre S."/>
            <person name="Gnirke A."/>
            <person name="Goyette A."/>
            <person name="Graham J."/>
            <person name="Grandbois E."/>
            <person name="Gyaltsen K."/>
            <person name="Hafez N."/>
            <person name="Hagopian D."/>
            <person name="Hagos B."/>
            <person name="Hall J."/>
            <person name="Hatcher B."/>
            <person name="Heller A."/>
            <person name="Higgins H."/>
            <person name="Honan T."/>
            <person name="Horn A."/>
            <person name="Houde N."/>
            <person name="Hughes L."/>
            <person name="Hulme W."/>
            <person name="Husby E."/>
            <person name="Iliev I."/>
            <person name="Jaffe D."/>
            <person name="Jones C."/>
            <person name="Kamal M."/>
            <person name="Kamat A."/>
            <person name="Kamvysselis M."/>
            <person name="Karlsson E."/>
            <person name="Kells C."/>
            <person name="Kieu A."/>
            <person name="Kisner P."/>
            <person name="Kodira C."/>
            <person name="Kulbokas E."/>
            <person name="Labutti K."/>
            <person name="Lama D."/>
            <person name="Landers T."/>
            <person name="Leger J."/>
            <person name="Levine S."/>
            <person name="Lewis D."/>
            <person name="Lewis T."/>
            <person name="Lindblad-toh K."/>
            <person name="Liu X."/>
            <person name="Lokyitsang T."/>
            <person name="Lokyitsang Y."/>
            <person name="Lucien O."/>
            <person name="Lui A."/>
            <person name="Ma L.J."/>
            <person name="Mabbitt R."/>
            <person name="Macdonald J."/>
            <person name="Maclean C."/>
            <person name="Major J."/>
            <person name="Manning J."/>
            <person name="Marabella R."/>
            <person name="Maru K."/>
            <person name="Matthews C."/>
            <person name="Mauceli E."/>
            <person name="Mccarthy M."/>
            <person name="Mcdonough S."/>
            <person name="Mcghee T."/>
            <person name="Meldrim J."/>
            <person name="Meneus L."/>
            <person name="Mesirov J."/>
            <person name="Mihalev A."/>
            <person name="Mihova T."/>
            <person name="Mikkelsen T."/>
            <person name="Mlenga V."/>
            <person name="Moru K."/>
            <person name="Mozes J."/>
            <person name="Mulrain L."/>
            <person name="Munson G."/>
            <person name="Naylor J."/>
            <person name="Newes C."/>
            <person name="Nguyen C."/>
            <person name="Nguyen N."/>
            <person name="Nguyen T."/>
            <person name="Nicol R."/>
            <person name="Nielsen C."/>
            <person name="Nizzari M."/>
            <person name="Norbu C."/>
            <person name="Norbu N."/>
            <person name="O'donnell P."/>
            <person name="Okoawo O."/>
            <person name="O'leary S."/>
            <person name="Omotosho B."/>
            <person name="O'neill K."/>
            <person name="Osman S."/>
            <person name="Parker S."/>
            <person name="Perrin D."/>
            <person name="Phunkhang P."/>
            <person name="Piqani B."/>
            <person name="Purcell S."/>
            <person name="Rachupka T."/>
            <person name="Ramasamy U."/>
            <person name="Rameau R."/>
            <person name="Ray V."/>
            <person name="Raymond C."/>
            <person name="Retta R."/>
            <person name="Richardson S."/>
            <person name="Rise C."/>
            <person name="Rodriguez J."/>
            <person name="Rogers J."/>
            <person name="Rogov P."/>
            <person name="Rutman M."/>
            <person name="Schupbach R."/>
            <person name="Seaman C."/>
            <person name="Settipalli S."/>
            <person name="Sharpe T."/>
            <person name="Sheridan J."/>
            <person name="Sherpa N."/>
            <person name="Shi J."/>
            <person name="Smirnov S."/>
            <person name="Smith C."/>
            <person name="Sougnez C."/>
            <person name="Spencer B."/>
            <person name="Stalker J."/>
            <person name="Stange-thomann N."/>
            <person name="Stavropoulos S."/>
            <person name="Stetson K."/>
            <person name="Stone C."/>
            <person name="Stone S."/>
            <person name="Stubbs M."/>
            <person name="Talamas J."/>
            <person name="Tchuinga P."/>
            <person name="Tenzing P."/>
            <person name="Tesfaye S."/>
            <person name="Theodore J."/>
            <person name="Thoulutsang Y."/>
            <person name="Topham K."/>
            <person name="Towey S."/>
            <person name="Tsamla T."/>
            <person name="Tsomo N."/>
            <person name="Vallee D."/>
            <person name="Vassiliev H."/>
            <person name="Venkataraman V."/>
            <person name="Vinson J."/>
            <person name="Vo A."/>
            <person name="Wade C."/>
            <person name="Wang S."/>
            <person name="Wangchuk T."/>
            <person name="Wangdi T."/>
            <person name="Whittaker C."/>
            <person name="Wilkinson J."/>
            <person name="Wu Y."/>
            <person name="Wyman D."/>
            <person name="Yadav S."/>
            <person name="Yang S."/>
            <person name="Yang X."/>
            <person name="Yeager S."/>
            <person name="Yee E."/>
            <person name="Young G."/>
            <person name="Zainoun J."/>
            <person name="Zembeck L."/>
            <person name="Zimmer A."/>
            <person name="Zody M."/>
            <person name="Lander E."/>
        </authorList>
    </citation>
    <scope>NUCLEOTIDE SEQUENCE [LARGE SCALE GENOMIC DNA]</scope>
</reference>
<dbReference type="AlphaFoldDB" id="H2YBR5"/>
<reference evidence="3" key="2">
    <citation type="submission" date="2025-08" db="UniProtKB">
        <authorList>
            <consortium name="Ensembl"/>
        </authorList>
    </citation>
    <scope>IDENTIFICATION</scope>
</reference>
<proteinExistence type="predicted"/>
<evidence type="ECO:0000313" key="4">
    <source>
        <dbReference type="Proteomes" id="UP000007875"/>
    </source>
</evidence>
<evidence type="ECO:0000256" key="2">
    <source>
        <dbReference type="SAM" id="SignalP"/>
    </source>
</evidence>
<accession>H2YBR5</accession>
<reference evidence="3" key="3">
    <citation type="submission" date="2025-09" db="UniProtKB">
        <authorList>
            <consortium name="Ensembl"/>
        </authorList>
    </citation>
    <scope>IDENTIFICATION</scope>
</reference>
<dbReference type="InParanoid" id="H2YBR5"/>
<evidence type="ECO:0000313" key="3">
    <source>
        <dbReference type="Ensembl" id="ENSCSAVP00000002763.1"/>
    </source>
</evidence>
<keyword evidence="4" id="KW-1185">Reference proteome</keyword>
<feature type="region of interest" description="Disordered" evidence="1">
    <location>
        <begin position="176"/>
        <end position="198"/>
    </location>
</feature>
<protein>
    <submittedName>
        <fullName evidence="3">Uncharacterized protein</fullName>
    </submittedName>
</protein>
<dbReference type="HOGENOM" id="CLU_1380870_0_0_1"/>
<evidence type="ECO:0000256" key="1">
    <source>
        <dbReference type="SAM" id="MobiDB-lite"/>
    </source>
</evidence>
<dbReference type="Ensembl" id="ENSCSAVT00000002806.1">
    <property type="protein sequence ID" value="ENSCSAVP00000002763.1"/>
    <property type="gene ID" value="ENSCSAVG00000001639.1"/>
</dbReference>
<sequence length="198" mass="22777">KLILVLLVVCAVVSTNGWGRRRRRWFRRVVRSVVRVGKKIYKGVKTVAKYVNKGCKIYNTVYGCVTGDQLRLLEEELKKQKPNNDAEQKNDIAVTTVIKGARIANKACRIYRKIYGDMLPNELRQLKLMDNDRYETTMKNAHSILSKVFEATEAQTMIKDLDALLADNTVNLDLEEEEAEDENLPQQEEVNMDELLSE</sequence>
<feature type="chain" id="PRO_5003577532" evidence="2">
    <location>
        <begin position="20"/>
        <end position="198"/>
    </location>
</feature>